<dbReference type="PRINTS" id="PR00783">
    <property type="entry name" value="MINTRINSICP"/>
</dbReference>
<dbReference type="AlphaFoldDB" id="A0A517YEF1"/>
<keyword evidence="5 8" id="KW-1133">Transmembrane helix</keyword>
<dbReference type="PANTHER" id="PTHR43829">
    <property type="entry name" value="AQUAPORIN OR AQUAGLYCEROPORIN RELATED"/>
    <property type="match status" value="1"/>
</dbReference>
<evidence type="ECO:0000256" key="6">
    <source>
        <dbReference type="ARBA" id="ARBA00023136"/>
    </source>
</evidence>
<organism evidence="9 10">
    <name type="scientific">Anatilimnocola aggregata</name>
    <dbReference type="NCBI Taxonomy" id="2528021"/>
    <lineage>
        <taxon>Bacteria</taxon>
        <taxon>Pseudomonadati</taxon>
        <taxon>Planctomycetota</taxon>
        <taxon>Planctomycetia</taxon>
        <taxon>Pirellulales</taxon>
        <taxon>Pirellulaceae</taxon>
        <taxon>Anatilimnocola</taxon>
    </lineage>
</organism>
<dbReference type="PANTHER" id="PTHR43829:SF9">
    <property type="entry name" value="AQUAPORIN-9"/>
    <property type="match status" value="1"/>
</dbReference>
<evidence type="ECO:0000256" key="2">
    <source>
        <dbReference type="ARBA" id="ARBA00006175"/>
    </source>
</evidence>
<name>A0A517YEF1_9BACT</name>
<evidence type="ECO:0000313" key="10">
    <source>
        <dbReference type="Proteomes" id="UP000315017"/>
    </source>
</evidence>
<proteinExistence type="inferred from homology"/>
<dbReference type="SUPFAM" id="SSF81338">
    <property type="entry name" value="Aquaporin-like"/>
    <property type="match status" value="1"/>
</dbReference>
<keyword evidence="4 7" id="KW-0812">Transmembrane</keyword>
<accession>A0A517YEF1</accession>
<protein>
    <submittedName>
        <fullName evidence="9">Glycerol uptake facilitator protein</fullName>
    </submittedName>
</protein>
<reference evidence="9 10" key="1">
    <citation type="submission" date="2019-02" db="EMBL/GenBank/DDBJ databases">
        <title>Deep-cultivation of Planctomycetes and their phenomic and genomic characterization uncovers novel biology.</title>
        <authorList>
            <person name="Wiegand S."/>
            <person name="Jogler M."/>
            <person name="Boedeker C."/>
            <person name="Pinto D."/>
            <person name="Vollmers J."/>
            <person name="Rivas-Marin E."/>
            <person name="Kohn T."/>
            <person name="Peeters S.H."/>
            <person name="Heuer A."/>
            <person name="Rast P."/>
            <person name="Oberbeckmann S."/>
            <person name="Bunk B."/>
            <person name="Jeske O."/>
            <person name="Meyerdierks A."/>
            <person name="Storesund J.E."/>
            <person name="Kallscheuer N."/>
            <person name="Luecker S."/>
            <person name="Lage O.M."/>
            <person name="Pohl T."/>
            <person name="Merkel B.J."/>
            <person name="Hornburger P."/>
            <person name="Mueller R.-W."/>
            <person name="Bruemmer F."/>
            <person name="Labrenz M."/>
            <person name="Spormann A.M."/>
            <person name="Op den Camp H."/>
            <person name="Overmann J."/>
            <person name="Amann R."/>
            <person name="Jetten M.S.M."/>
            <person name="Mascher T."/>
            <person name="Medema M.H."/>
            <person name="Devos D.P."/>
            <person name="Kaster A.-K."/>
            <person name="Ovreas L."/>
            <person name="Rohde M."/>
            <person name="Galperin M.Y."/>
            <person name="Jogler C."/>
        </authorList>
    </citation>
    <scope>NUCLEOTIDE SEQUENCE [LARGE SCALE GENOMIC DNA]</scope>
    <source>
        <strain evidence="9 10">ETA_A8</strain>
    </source>
</reference>
<keyword evidence="10" id="KW-1185">Reference proteome</keyword>
<feature type="transmembrane region" description="Helical" evidence="8">
    <location>
        <begin position="13"/>
        <end position="32"/>
    </location>
</feature>
<dbReference type="RefSeq" id="WP_238397410.1">
    <property type="nucleotide sequence ID" value="NZ_CP036274.1"/>
</dbReference>
<dbReference type="InterPro" id="IPR000425">
    <property type="entry name" value="MIP"/>
</dbReference>
<evidence type="ECO:0000313" key="9">
    <source>
        <dbReference type="EMBL" id="QDU28610.1"/>
    </source>
</evidence>
<feature type="transmembrane region" description="Helical" evidence="8">
    <location>
        <begin position="89"/>
        <end position="110"/>
    </location>
</feature>
<evidence type="ECO:0000256" key="1">
    <source>
        <dbReference type="ARBA" id="ARBA00004141"/>
    </source>
</evidence>
<gene>
    <name evidence="9" type="primary">glpF</name>
    <name evidence="9" type="ORF">ETAA8_37130</name>
</gene>
<dbReference type="InterPro" id="IPR050363">
    <property type="entry name" value="MIP/Aquaporin"/>
</dbReference>
<dbReference type="Pfam" id="PF00230">
    <property type="entry name" value="MIP"/>
    <property type="match status" value="1"/>
</dbReference>
<comment type="subcellular location">
    <subcellularLocation>
        <location evidence="1">Membrane</location>
        <topology evidence="1">Multi-pass membrane protein</topology>
    </subcellularLocation>
</comment>
<comment type="similarity">
    <text evidence="2 7">Belongs to the MIP/aquaporin (TC 1.A.8) family.</text>
</comment>
<dbReference type="Gene3D" id="1.20.1080.10">
    <property type="entry name" value="Glycerol uptake facilitator protein"/>
    <property type="match status" value="1"/>
</dbReference>
<feature type="transmembrane region" description="Helical" evidence="8">
    <location>
        <begin position="44"/>
        <end position="69"/>
    </location>
</feature>
<keyword evidence="3 7" id="KW-0813">Transport</keyword>
<sequence>MLLPIPAPVLGEFFGTLTLILLGDGVVAGVLLNRSKAHSAGWIVITAGWAFAVTCGIFVSKALGGLGALNPVGPLADMVLQQMPPVDGLALVAAQMVGAFVGAVLVWLHYLPHWQVTKEQDLKLAVFCTAPAIRSPLSNLLGEFIGTFALVFIASAVGKVTKTGDGLNVVGGLEPPLIGLVVWAIGLSLGGTTGYAINPARDLAPRLAHFLLPIAGKGSSDWSYAWIPVAGPILGGVIGAFAFKLLTAG</sequence>
<dbReference type="GO" id="GO:0015254">
    <property type="term" value="F:glycerol channel activity"/>
    <property type="evidence" value="ECO:0007669"/>
    <property type="project" value="TreeGrafter"/>
</dbReference>
<dbReference type="EMBL" id="CP036274">
    <property type="protein sequence ID" value="QDU28610.1"/>
    <property type="molecule type" value="Genomic_DNA"/>
</dbReference>
<dbReference type="InterPro" id="IPR023271">
    <property type="entry name" value="Aquaporin-like"/>
</dbReference>
<dbReference type="KEGG" id="aagg:ETAA8_37130"/>
<evidence type="ECO:0000256" key="4">
    <source>
        <dbReference type="ARBA" id="ARBA00022692"/>
    </source>
</evidence>
<evidence type="ECO:0000256" key="3">
    <source>
        <dbReference type="ARBA" id="ARBA00022448"/>
    </source>
</evidence>
<feature type="transmembrane region" description="Helical" evidence="8">
    <location>
        <begin position="177"/>
        <end position="197"/>
    </location>
</feature>
<keyword evidence="6 8" id="KW-0472">Membrane</keyword>
<dbReference type="Proteomes" id="UP000315017">
    <property type="component" value="Chromosome"/>
</dbReference>
<evidence type="ECO:0000256" key="8">
    <source>
        <dbReference type="SAM" id="Phobius"/>
    </source>
</evidence>
<evidence type="ECO:0000256" key="5">
    <source>
        <dbReference type="ARBA" id="ARBA00022989"/>
    </source>
</evidence>
<dbReference type="GO" id="GO:0005886">
    <property type="term" value="C:plasma membrane"/>
    <property type="evidence" value="ECO:0007669"/>
    <property type="project" value="TreeGrafter"/>
</dbReference>
<feature type="transmembrane region" description="Helical" evidence="8">
    <location>
        <begin position="140"/>
        <end position="157"/>
    </location>
</feature>
<feature type="transmembrane region" description="Helical" evidence="8">
    <location>
        <begin position="224"/>
        <end position="243"/>
    </location>
</feature>
<evidence type="ECO:0000256" key="7">
    <source>
        <dbReference type="RuleBase" id="RU000477"/>
    </source>
</evidence>